<keyword evidence="3" id="KW-1185">Reference proteome</keyword>
<sequence length="59" mass="6412">GVGGGKVNGPTRPQHDSKAHKKHHDHQRRDVESFFTEEWQARSQPGGGSPGGDIVHDTT</sequence>
<feature type="region of interest" description="Disordered" evidence="1">
    <location>
        <begin position="1"/>
        <end position="59"/>
    </location>
</feature>
<proteinExistence type="predicted"/>
<organism evidence="2 3">
    <name type="scientific">Tilletia horrida</name>
    <dbReference type="NCBI Taxonomy" id="155126"/>
    <lineage>
        <taxon>Eukaryota</taxon>
        <taxon>Fungi</taxon>
        <taxon>Dikarya</taxon>
        <taxon>Basidiomycota</taxon>
        <taxon>Ustilaginomycotina</taxon>
        <taxon>Exobasidiomycetes</taxon>
        <taxon>Tilletiales</taxon>
        <taxon>Tilletiaceae</taxon>
        <taxon>Tilletia</taxon>
    </lineage>
</organism>
<evidence type="ECO:0000256" key="1">
    <source>
        <dbReference type="SAM" id="MobiDB-lite"/>
    </source>
</evidence>
<reference evidence="2" key="1">
    <citation type="journal article" date="2023" name="PhytoFront">
        <title>Draft Genome Resources of Seven Strains of Tilletia horrida, Causal Agent of Kernel Smut of Rice.</title>
        <authorList>
            <person name="Khanal S."/>
            <person name="Antony Babu S."/>
            <person name="Zhou X.G."/>
        </authorList>
    </citation>
    <scope>NUCLEOTIDE SEQUENCE</scope>
    <source>
        <strain evidence="2">TX3</strain>
    </source>
</reference>
<dbReference type="Proteomes" id="UP001176521">
    <property type="component" value="Unassembled WGS sequence"/>
</dbReference>
<dbReference type="EMBL" id="JAPDMQ010001305">
    <property type="protein sequence ID" value="KAK0518395.1"/>
    <property type="molecule type" value="Genomic_DNA"/>
</dbReference>
<gene>
    <name evidence="2" type="ORF">OC842_007805</name>
</gene>
<name>A0AAN6G7L4_9BASI</name>
<accession>A0AAN6G7L4</accession>
<feature type="non-terminal residue" evidence="2">
    <location>
        <position position="59"/>
    </location>
</feature>
<dbReference type="AlphaFoldDB" id="A0AAN6G7L4"/>
<evidence type="ECO:0000313" key="2">
    <source>
        <dbReference type="EMBL" id="KAK0518395.1"/>
    </source>
</evidence>
<evidence type="ECO:0000313" key="3">
    <source>
        <dbReference type="Proteomes" id="UP001176521"/>
    </source>
</evidence>
<feature type="non-terminal residue" evidence="2">
    <location>
        <position position="1"/>
    </location>
</feature>
<comment type="caution">
    <text evidence="2">The sequence shown here is derived from an EMBL/GenBank/DDBJ whole genome shotgun (WGS) entry which is preliminary data.</text>
</comment>
<protein>
    <submittedName>
        <fullName evidence="2">Uncharacterized protein</fullName>
    </submittedName>
</protein>